<name>A0A841R9R1_9SPIO</name>
<dbReference type="RefSeq" id="WP_184746916.1">
    <property type="nucleotide sequence ID" value="NZ_JACHGJ010000004.1"/>
</dbReference>
<dbReference type="PANTHER" id="PTHR34986">
    <property type="entry name" value="EVOLVED BETA-GALACTOSIDASE SUBUNIT BETA"/>
    <property type="match status" value="1"/>
</dbReference>
<dbReference type="EMBL" id="JACHGJ010000004">
    <property type="protein sequence ID" value="MBB6480645.1"/>
    <property type="molecule type" value="Genomic_DNA"/>
</dbReference>
<organism evidence="1 2">
    <name type="scientific">Spirochaeta isovalerica</name>
    <dbReference type="NCBI Taxonomy" id="150"/>
    <lineage>
        <taxon>Bacteria</taxon>
        <taxon>Pseudomonadati</taxon>
        <taxon>Spirochaetota</taxon>
        <taxon>Spirochaetia</taxon>
        <taxon>Spirochaetales</taxon>
        <taxon>Spirochaetaceae</taxon>
        <taxon>Spirochaeta</taxon>
    </lineage>
</organism>
<comment type="caution">
    <text evidence="1">The sequence shown here is derived from an EMBL/GenBank/DDBJ whole genome shotgun (WGS) entry which is preliminary data.</text>
</comment>
<dbReference type="Proteomes" id="UP000587760">
    <property type="component" value="Unassembled WGS sequence"/>
</dbReference>
<dbReference type="GO" id="GO:0005829">
    <property type="term" value="C:cytosol"/>
    <property type="evidence" value="ECO:0007669"/>
    <property type="project" value="TreeGrafter"/>
</dbReference>
<gene>
    <name evidence="1" type="ORF">HNR50_002318</name>
</gene>
<evidence type="ECO:0000313" key="1">
    <source>
        <dbReference type="EMBL" id="MBB6480645.1"/>
    </source>
</evidence>
<reference evidence="1 2" key="1">
    <citation type="submission" date="2020-08" db="EMBL/GenBank/DDBJ databases">
        <title>Genomic Encyclopedia of Type Strains, Phase IV (KMG-IV): sequencing the most valuable type-strain genomes for metagenomic binning, comparative biology and taxonomic classification.</title>
        <authorList>
            <person name="Goeker M."/>
        </authorList>
    </citation>
    <scope>NUCLEOTIDE SEQUENCE [LARGE SCALE GENOMIC DNA]</scope>
    <source>
        <strain evidence="1 2">DSM 2461</strain>
    </source>
</reference>
<dbReference type="InterPro" id="IPR004375">
    <property type="entry name" value="NanQ/TabA/YiaL"/>
</dbReference>
<dbReference type="PANTHER" id="PTHR34986:SF1">
    <property type="entry name" value="PROTEIN YIAL"/>
    <property type="match status" value="1"/>
</dbReference>
<dbReference type="NCBIfam" id="TIGR00022">
    <property type="entry name" value="YhcH/YjgK/YiaL family protein"/>
    <property type="match status" value="1"/>
</dbReference>
<dbReference type="AlphaFoldDB" id="A0A841R9R1"/>
<keyword evidence="2" id="KW-1185">Reference proteome</keyword>
<dbReference type="Gene3D" id="2.60.120.370">
    <property type="entry name" value="YhcH/YjgK/YiaL"/>
    <property type="match status" value="1"/>
</dbReference>
<dbReference type="SUPFAM" id="SSF51197">
    <property type="entry name" value="Clavaminate synthase-like"/>
    <property type="match status" value="1"/>
</dbReference>
<proteinExistence type="predicted"/>
<sequence>MIFSSIQAEMRAGLYPVVIEDAIRFFRNTDFSSYETGEYEIRGRDILFQVHDIDTSPAEERKPEIHRKYIDVQFLFKGKESIGVVSDSGENEVTEDLLDQRDILFYKEVKNETFVSMKEGDFCVFFPEDIHRPGCQRDGSSRIRKIVYKINVKLLEDK</sequence>
<protein>
    <submittedName>
        <fullName evidence="1">YhcH/YjgK/YiaL family protein</fullName>
    </submittedName>
</protein>
<accession>A0A841R9R1</accession>
<dbReference type="Pfam" id="PF04074">
    <property type="entry name" value="DUF386"/>
    <property type="match status" value="1"/>
</dbReference>
<dbReference type="InterPro" id="IPR037012">
    <property type="entry name" value="NanQ/TabA/YiaL_sf"/>
</dbReference>
<evidence type="ECO:0000313" key="2">
    <source>
        <dbReference type="Proteomes" id="UP000587760"/>
    </source>
</evidence>